<evidence type="ECO:0000256" key="5">
    <source>
        <dbReference type="ARBA" id="ARBA00014447"/>
    </source>
</evidence>
<protein>
    <recommendedName>
        <fullName evidence="5">RBPJ-interacting and tubulin-associated protein 1</fullName>
    </recommendedName>
    <alternativeName>
        <fullName evidence="11">RBPJ-interacting and tubulin-associated protein</fullName>
    </alternativeName>
</protein>
<feature type="compositionally biased region" description="Basic residues" evidence="12">
    <location>
        <begin position="55"/>
        <end position="70"/>
    </location>
</feature>
<reference evidence="13 14" key="1">
    <citation type="journal article" date="2023" name="J. Hered.">
        <title>Chromosome-level genome of the wood stork (Mycteria americana) provides insight into avian chromosome evolution.</title>
        <authorList>
            <person name="Flamio R. Jr."/>
            <person name="Ramstad K.M."/>
        </authorList>
    </citation>
    <scope>NUCLEOTIDE SEQUENCE [LARGE SCALE GENOMIC DNA]</scope>
    <source>
        <strain evidence="13">JAX WOST 10</strain>
    </source>
</reference>
<dbReference type="GO" id="GO:0005737">
    <property type="term" value="C:cytoplasm"/>
    <property type="evidence" value="ECO:0007669"/>
    <property type="project" value="UniProtKB-SubCell"/>
</dbReference>
<evidence type="ECO:0000256" key="11">
    <source>
        <dbReference type="ARBA" id="ARBA00031318"/>
    </source>
</evidence>
<evidence type="ECO:0000256" key="2">
    <source>
        <dbReference type="ARBA" id="ARBA00004496"/>
    </source>
</evidence>
<dbReference type="AlphaFoldDB" id="A0AAN7MTX9"/>
<feature type="region of interest" description="Disordered" evidence="12">
    <location>
        <begin position="1"/>
        <end position="115"/>
    </location>
</feature>
<comment type="subunit">
    <text evidence="4">Interacts with RBPJ/RBPSUH.</text>
</comment>
<keyword evidence="9" id="KW-0539">Nucleus</keyword>
<organism evidence="13 14">
    <name type="scientific">Mycteria americana</name>
    <name type="common">Wood stork</name>
    <dbReference type="NCBI Taxonomy" id="33587"/>
    <lineage>
        <taxon>Eukaryota</taxon>
        <taxon>Metazoa</taxon>
        <taxon>Chordata</taxon>
        <taxon>Craniata</taxon>
        <taxon>Vertebrata</taxon>
        <taxon>Euteleostomi</taxon>
        <taxon>Archelosauria</taxon>
        <taxon>Archosauria</taxon>
        <taxon>Dinosauria</taxon>
        <taxon>Saurischia</taxon>
        <taxon>Theropoda</taxon>
        <taxon>Coelurosauria</taxon>
        <taxon>Aves</taxon>
        <taxon>Neognathae</taxon>
        <taxon>Neoaves</taxon>
        <taxon>Aequornithes</taxon>
        <taxon>Ciconiiformes</taxon>
        <taxon>Ciconiidae</taxon>
        <taxon>Mycteria</taxon>
    </lineage>
</organism>
<dbReference type="Pfam" id="PF17066">
    <property type="entry name" value="RITA"/>
    <property type="match status" value="2"/>
</dbReference>
<dbReference type="GO" id="GO:0045746">
    <property type="term" value="P:negative regulation of Notch signaling pathway"/>
    <property type="evidence" value="ECO:0007669"/>
    <property type="project" value="TreeGrafter"/>
</dbReference>
<comment type="function">
    <text evidence="10">Tubulin-binding protein that acts as a negative regulator of Notch signaling pathway. Shuttles between the cytoplasm and the nucleus and mediates the nuclear export of RBPJ/RBPSUH, thereby preventing the interaction between RBPJ/RBPSUH and NICD product of Notch proteins (Notch intracellular domain), leading to down-regulate Notch-mediated transcription. May play a role in neurogenesis.</text>
</comment>
<name>A0AAN7MTX9_MYCAM</name>
<evidence type="ECO:0000256" key="3">
    <source>
        <dbReference type="ARBA" id="ARBA00010906"/>
    </source>
</evidence>
<keyword evidence="8" id="KW-0914">Notch signaling pathway</keyword>
<evidence type="ECO:0000313" key="13">
    <source>
        <dbReference type="EMBL" id="KAK4813327.1"/>
    </source>
</evidence>
<gene>
    <name evidence="13" type="ORF">QYF61_026490</name>
</gene>
<dbReference type="GO" id="GO:0007219">
    <property type="term" value="P:Notch signaling pathway"/>
    <property type="evidence" value="ECO:0007669"/>
    <property type="project" value="UniProtKB-KW"/>
</dbReference>
<dbReference type="InterPro" id="IPR031418">
    <property type="entry name" value="RITA1"/>
</dbReference>
<evidence type="ECO:0000256" key="6">
    <source>
        <dbReference type="ARBA" id="ARBA00022490"/>
    </source>
</evidence>
<evidence type="ECO:0000256" key="7">
    <source>
        <dbReference type="ARBA" id="ARBA00022902"/>
    </source>
</evidence>
<sequence>MSVAAAAAAEARGGGRARKGLGPAHPRPGRSAAMRAAGPAPGGGCAAAAQLPRAGRGRGRGPGRGVRRARASFVDESLFGSPAGARPAPPGFAPPWAAAPAPAPGGGPRPRSKCRLRSHTPSFCDESLFGAKPGGPAWAAPWMRNEDVAKLHPLLWSPPPAPRNQPSLAPRARETPLRAVHPRAPLSPATAGFEAGRKGKSCVWKRPESDLGSEGRGAPSRGRSQSLSRLNASSDGPRLASEHPKTERGKNQSPATAPATPRGPLMRGRSKSMKSSWEVRTAGDRTAYGIGPWPAQEKEEAQVLGGCSEAPQNLPFSRLSEPHSLSLCAWDVCSSPDHLGGSLLALLRFIHALVVSFSKEGEGRTSREVRSGIALCPAGSGMPPSWMGFCDREGSAAGISAASGDEGTLSGHVILWFVLGVVRCSHSNAMLITK</sequence>
<dbReference type="GO" id="GO:0051168">
    <property type="term" value="P:nuclear export"/>
    <property type="evidence" value="ECO:0007669"/>
    <property type="project" value="InterPro"/>
</dbReference>
<feature type="compositionally biased region" description="Polar residues" evidence="12">
    <location>
        <begin position="222"/>
        <end position="234"/>
    </location>
</feature>
<dbReference type="GO" id="GO:0007399">
    <property type="term" value="P:nervous system development"/>
    <property type="evidence" value="ECO:0007669"/>
    <property type="project" value="UniProtKB-KW"/>
</dbReference>
<accession>A0AAN7MTX9</accession>
<proteinExistence type="inferred from homology"/>
<feature type="compositionally biased region" description="Basic and acidic residues" evidence="12">
    <location>
        <begin position="240"/>
        <end position="250"/>
    </location>
</feature>
<evidence type="ECO:0000256" key="8">
    <source>
        <dbReference type="ARBA" id="ARBA00022976"/>
    </source>
</evidence>
<dbReference type="GO" id="GO:0015631">
    <property type="term" value="F:tubulin binding"/>
    <property type="evidence" value="ECO:0007669"/>
    <property type="project" value="InterPro"/>
</dbReference>
<feature type="compositionally biased region" description="Low complexity" evidence="12">
    <location>
        <begin position="20"/>
        <end position="39"/>
    </location>
</feature>
<keyword evidence="7" id="KW-0524">Neurogenesis</keyword>
<evidence type="ECO:0000256" key="12">
    <source>
        <dbReference type="SAM" id="MobiDB-lite"/>
    </source>
</evidence>
<comment type="caution">
    <text evidence="13">The sequence shown here is derived from an EMBL/GenBank/DDBJ whole genome shotgun (WGS) entry which is preliminary data.</text>
</comment>
<dbReference type="Proteomes" id="UP001333110">
    <property type="component" value="Unassembled WGS sequence"/>
</dbReference>
<comment type="subcellular location">
    <subcellularLocation>
        <location evidence="2">Cytoplasm</location>
    </subcellularLocation>
    <subcellularLocation>
        <location evidence="1">Nucleus</location>
    </subcellularLocation>
</comment>
<keyword evidence="6" id="KW-0963">Cytoplasm</keyword>
<evidence type="ECO:0000256" key="4">
    <source>
        <dbReference type="ARBA" id="ARBA00011667"/>
    </source>
</evidence>
<dbReference type="EMBL" id="JAUNZN010000013">
    <property type="protein sequence ID" value="KAK4813327.1"/>
    <property type="molecule type" value="Genomic_DNA"/>
</dbReference>
<dbReference type="PANTHER" id="PTHR34917:SF1">
    <property type="entry name" value="RBPJ-INTERACTING AND TUBULIN-ASSOCIATED PROTEIN 1"/>
    <property type="match status" value="1"/>
</dbReference>
<evidence type="ECO:0000256" key="1">
    <source>
        <dbReference type="ARBA" id="ARBA00004123"/>
    </source>
</evidence>
<feature type="region of interest" description="Disordered" evidence="12">
    <location>
        <begin position="155"/>
        <end position="280"/>
    </location>
</feature>
<dbReference type="PANTHER" id="PTHR34917">
    <property type="entry name" value="RBPJ-INTERACTING AND TUBULIN-ASSOCIATED PROTEIN 1"/>
    <property type="match status" value="1"/>
</dbReference>
<evidence type="ECO:0000256" key="10">
    <source>
        <dbReference type="ARBA" id="ARBA00024957"/>
    </source>
</evidence>
<dbReference type="GO" id="GO:0005634">
    <property type="term" value="C:nucleus"/>
    <property type="evidence" value="ECO:0007669"/>
    <property type="project" value="UniProtKB-SubCell"/>
</dbReference>
<evidence type="ECO:0000256" key="9">
    <source>
        <dbReference type="ARBA" id="ARBA00023242"/>
    </source>
</evidence>
<feature type="compositionally biased region" description="Low complexity" evidence="12">
    <location>
        <begin position="1"/>
        <end position="11"/>
    </location>
</feature>
<comment type="similarity">
    <text evidence="3">Belongs to the RITA family.</text>
</comment>
<evidence type="ECO:0000313" key="14">
    <source>
        <dbReference type="Proteomes" id="UP001333110"/>
    </source>
</evidence>
<keyword evidence="14" id="KW-1185">Reference proteome</keyword>